<evidence type="ECO:0000313" key="2">
    <source>
        <dbReference type="EMBL" id="CAF1523253.1"/>
    </source>
</evidence>
<evidence type="ECO:0000256" key="1">
    <source>
        <dbReference type="SAM" id="MobiDB-lite"/>
    </source>
</evidence>
<organism evidence="2 4">
    <name type="scientific">Rotaria sordida</name>
    <dbReference type="NCBI Taxonomy" id="392033"/>
    <lineage>
        <taxon>Eukaryota</taxon>
        <taxon>Metazoa</taxon>
        <taxon>Spiralia</taxon>
        <taxon>Gnathifera</taxon>
        <taxon>Rotifera</taxon>
        <taxon>Eurotatoria</taxon>
        <taxon>Bdelloidea</taxon>
        <taxon>Philodinida</taxon>
        <taxon>Philodinidae</taxon>
        <taxon>Rotaria</taxon>
    </lineage>
</organism>
<reference evidence="2" key="1">
    <citation type="submission" date="2021-02" db="EMBL/GenBank/DDBJ databases">
        <authorList>
            <person name="Nowell W R."/>
        </authorList>
    </citation>
    <scope>NUCLEOTIDE SEQUENCE</scope>
</reference>
<dbReference type="EMBL" id="CAJOBD010018605">
    <property type="protein sequence ID" value="CAF4229949.1"/>
    <property type="molecule type" value="Genomic_DNA"/>
</dbReference>
<dbReference type="Proteomes" id="UP000663836">
    <property type="component" value="Unassembled WGS sequence"/>
</dbReference>
<dbReference type="AlphaFoldDB" id="A0A815UX82"/>
<protein>
    <submittedName>
        <fullName evidence="2">Uncharacterized protein</fullName>
    </submittedName>
</protein>
<gene>
    <name evidence="3" type="ORF">JBS370_LOCUS37829</name>
    <name evidence="2" type="ORF">ZHD862_LOCUS38456</name>
</gene>
<feature type="non-terminal residue" evidence="2">
    <location>
        <position position="1"/>
    </location>
</feature>
<proteinExistence type="predicted"/>
<name>A0A815UX82_9BILA</name>
<dbReference type="SUPFAM" id="SSF74788">
    <property type="entry name" value="Cullin repeat-like"/>
    <property type="match status" value="1"/>
</dbReference>
<sequence length="74" mass="8157">MSAAAYMDLYSLVYHYCSNTQSSGYATKTPIKPTTKPGSNNRQNNIHDGANIVGGELYTILKNDLKSNLEKICK</sequence>
<accession>A0A815UX82</accession>
<comment type="caution">
    <text evidence="2">The sequence shown here is derived from an EMBL/GenBank/DDBJ whole genome shotgun (WGS) entry which is preliminary data.</text>
</comment>
<dbReference type="InterPro" id="IPR016159">
    <property type="entry name" value="Cullin_repeat-like_dom_sf"/>
</dbReference>
<evidence type="ECO:0000313" key="3">
    <source>
        <dbReference type="EMBL" id="CAF4229949.1"/>
    </source>
</evidence>
<evidence type="ECO:0000313" key="4">
    <source>
        <dbReference type="Proteomes" id="UP000663864"/>
    </source>
</evidence>
<feature type="compositionally biased region" description="Low complexity" evidence="1">
    <location>
        <begin position="27"/>
        <end position="37"/>
    </location>
</feature>
<dbReference type="EMBL" id="CAJNOT010009118">
    <property type="protein sequence ID" value="CAF1523253.1"/>
    <property type="molecule type" value="Genomic_DNA"/>
</dbReference>
<feature type="region of interest" description="Disordered" evidence="1">
    <location>
        <begin position="25"/>
        <end position="46"/>
    </location>
</feature>
<dbReference type="Proteomes" id="UP000663864">
    <property type="component" value="Unassembled WGS sequence"/>
</dbReference>
<dbReference type="Gene3D" id="1.20.1310.10">
    <property type="entry name" value="Cullin Repeats"/>
    <property type="match status" value="1"/>
</dbReference>